<keyword evidence="3 6" id="KW-0812">Transmembrane</keyword>
<comment type="caution">
    <text evidence="7">The sequence shown here is derived from an EMBL/GenBank/DDBJ whole genome shotgun (WGS) entry which is preliminary data.</text>
</comment>
<sequence length="380" mass="43642">MALTQQKLQEQFSVRNILLPLVLGLGVIGYMLYQHNEPGNWQTLLHASPFWISMALFVLFVRDFGYMYRIRHITDKALSWRQSFHVIMLWEFASCMLPSVVGGSTVATYILYKEKIPLGKSLAQVMVTAMLDNFYFILAVPLVLIFTQGQFLPEMIGLSDTLRHSLSVAFVISYVMVALYASIMFYALFMNPRGIKHLLLRIGRLKPFRRWSESLFRHANELLIASKHLRHKSSSYWWRAIISTMFVWTARYIIIGCLIAAFTHLNLYDHLLIFSRNLIYKIVLFVSITPGAAGIAELAFPAFFGSFVGGLTTIVVLFYRLLTHYLYLVVGAIIFPRWMANVFKHSFAGEQEQNIVPVLTEHTIPLKPMAVQQPIYEQIA</sequence>
<evidence type="ECO:0000256" key="2">
    <source>
        <dbReference type="ARBA" id="ARBA00022475"/>
    </source>
</evidence>
<feature type="transmembrane region" description="Helical" evidence="6">
    <location>
        <begin position="166"/>
        <end position="189"/>
    </location>
</feature>
<dbReference type="Pfam" id="PF03706">
    <property type="entry name" value="LPG_synthase_TM"/>
    <property type="match status" value="1"/>
</dbReference>
<evidence type="ECO:0000256" key="5">
    <source>
        <dbReference type="ARBA" id="ARBA00023136"/>
    </source>
</evidence>
<protein>
    <submittedName>
        <fullName evidence="7">YbhN family protein</fullName>
    </submittedName>
</protein>
<evidence type="ECO:0000256" key="3">
    <source>
        <dbReference type="ARBA" id="ARBA00022692"/>
    </source>
</evidence>
<dbReference type="PANTHER" id="PTHR37693:SF1">
    <property type="entry name" value="INTEGRAL MEMBRANE PROTEIN"/>
    <property type="match status" value="1"/>
</dbReference>
<evidence type="ECO:0000256" key="6">
    <source>
        <dbReference type="SAM" id="Phobius"/>
    </source>
</evidence>
<evidence type="ECO:0000313" key="8">
    <source>
        <dbReference type="Proteomes" id="UP001597369"/>
    </source>
</evidence>
<dbReference type="RefSeq" id="WP_229959425.1">
    <property type="nucleotide sequence ID" value="NZ_JAJJWI010000005.1"/>
</dbReference>
<evidence type="ECO:0000256" key="4">
    <source>
        <dbReference type="ARBA" id="ARBA00022989"/>
    </source>
</evidence>
<feature type="transmembrane region" description="Helical" evidence="6">
    <location>
        <begin position="310"/>
        <end position="335"/>
    </location>
</feature>
<keyword evidence="4 6" id="KW-1133">Transmembrane helix</keyword>
<dbReference type="InterPro" id="IPR022791">
    <property type="entry name" value="L-PG_synthase/AglD"/>
</dbReference>
<feature type="transmembrane region" description="Helical" evidence="6">
    <location>
        <begin position="124"/>
        <end position="146"/>
    </location>
</feature>
<keyword evidence="5 6" id="KW-0472">Membrane</keyword>
<accession>A0ABW4X0I3</accession>
<proteinExistence type="predicted"/>
<evidence type="ECO:0000256" key="1">
    <source>
        <dbReference type="ARBA" id="ARBA00004651"/>
    </source>
</evidence>
<name>A0ABW4X0I3_9BACT</name>
<dbReference type="PANTHER" id="PTHR37693">
    <property type="entry name" value="PHOSPHATIDYLGLYCEROL LYSYLTRANSFERASE"/>
    <property type="match status" value="1"/>
</dbReference>
<feature type="transmembrane region" description="Helical" evidence="6">
    <location>
        <begin position="86"/>
        <end position="112"/>
    </location>
</feature>
<feature type="transmembrane region" description="Helical" evidence="6">
    <location>
        <begin position="282"/>
        <end position="304"/>
    </location>
</feature>
<dbReference type="NCBIfam" id="TIGR00374">
    <property type="entry name" value="flippase-like domain"/>
    <property type="match status" value="1"/>
</dbReference>
<dbReference type="EMBL" id="JBHUHV010000053">
    <property type="protein sequence ID" value="MFD2068408.1"/>
    <property type="molecule type" value="Genomic_DNA"/>
</dbReference>
<keyword evidence="8" id="KW-1185">Reference proteome</keyword>
<organism evidence="7 8">
    <name type="scientific">Pontibacter silvestris</name>
    <dbReference type="NCBI Taxonomy" id="2305183"/>
    <lineage>
        <taxon>Bacteria</taxon>
        <taxon>Pseudomonadati</taxon>
        <taxon>Bacteroidota</taxon>
        <taxon>Cytophagia</taxon>
        <taxon>Cytophagales</taxon>
        <taxon>Hymenobacteraceae</taxon>
        <taxon>Pontibacter</taxon>
    </lineage>
</organism>
<gene>
    <name evidence="7" type="ORF">ACFSKU_16075</name>
</gene>
<feature type="transmembrane region" description="Helical" evidence="6">
    <location>
        <begin position="45"/>
        <end position="65"/>
    </location>
</feature>
<evidence type="ECO:0000313" key="7">
    <source>
        <dbReference type="EMBL" id="MFD2068408.1"/>
    </source>
</evidence>
<dbReference type="Proteomes" id="UP001597369">
    <property type="component" value="Unassembled WGS sequence"/>
</dbReference>
<keyword evidence="2" id="KW-1003">Cell membrane</keyword>
<comment type="subcellular location">
    <subcellularLocation>
        <location evidence="1">Cell membrane</location>
        <topology evidence="1">Multi-pass membrane protein</topology>
    </subcellularLocation>
</comment>
<feature type="transmembrane region" description="Helical" evidence="6">
    <location>
        <begin position="12"/>
        <end position="33"/>
    </location>
</feature>
<reference evidence="8" key="1">
    <citation type="journal article" date="2019" name="Int. J. Syst. Evol. Microbiol.">
        <title>The Global Catalogue of Microorganisms (GCM) 10K type strain sequencing project: providing services to taxonomists for standard genome sequencing and annotation.</title>
        <authorList>
            <consortium name="The Broad Institute Genomics Platform"/>
            <consortium name="The Broad Institute Genome Sequencing Center for Infectious Disease"/>
            <person name="Wu L."/>
            <person name="Ma J."/>
        </authorList>
    </citation>
    <scope>NUCLEOTIDE SEQUENCE [LARGE SCALE GENOMIC DNA]</scope>
    <source>
        <strain evidence="8">JCM 16545</strain>
    </source>
</reference>
<feature type="transmembrane region" description="Helical" evidence="6">
    <location>
        <begin position="236"/>
        <end position="262"/>
    </location>
</feature>